<dbReference type="AlphaFoldDB" id="A0A2H0UCS7"/>
<evidence type="ECO:0000256" key="6">
    <source>
        <dbReference type="RuleBase" id="RU003915"/>
    </source>
</evidence>
<evidence type="ECO:0000256" key="2">
    <source>
        <dbReference type="ARBA" id="ARBA00006577"/>
    </source>
</evidence>
<comment type="caution">
    <text evidence="9">The sequence shown here is derived from an EMBL/GenBank/DDBJ whole genome shotgun (WGS) entry which is preliminary data.</text>
</comment>
<keyword evidence="7" id="KW-0472">Membrane</keyword>
<proteinExistence type="inferred from homology"/>
<evidence type="ECO:0000256" key="3">
    <source>
        <dbReference type="ARBA" id="ARBA00023110"/>
    </source>
</evidence>
<evidence type="ECO:0000313" key="10">
    <source>
        <dbReference type="Proteomes" id="UP000231192"/>
    </source>
</evidence>
<evidence type="ECO:0000313" key="9">
    <source>
        <dbReference type="EMBL" id="PIR84201.1"/>
    </source>
</evidence>
<dbReference type="PROSITE" id="PS50059">
    <property type="entry name" value="FKBP_PPIASE"/>
    <property type="match status" value="1"/>
</dbReference>
<keyword evidence="7" id="KW-1133">Transmembrane helix</keyword>
<name>A0A2H0UCS7_9BACT</name>
<evidence type="ECO:0000256" key="5">
    <source>
        <dbReference type="PROSITE-ProRule" id="PRU00277"/>
    </source>
</evidence>
<dbReference type="SUPFAM" id="SSF54534">
    <property type="entry name" value="FKBP-like"/>
    <property type="match status" value="1"/>
</dbReference>
<dbReference type="Gene3D" id="3.10.50.40">
    <property type="match status" value="1"/>
</dbReference>
<dbReference type="InterPro" id="IPR001179">
    <property type="entry name" value="PPIase_FKBP_dom"/>
</dbReference>
<dbReference type="EMBL" id="PFBK01000002">
    <property type="protein sequence ID" value="PIR84201.1"/>
    <property type="molecule type" value="Genomic_DNA"/>
</dbReference>
<comment type="similarity">
    <text evidence="2 6">Belongs to the FKBP-type PPIase family.</text>
</comment>
<keyword evidence="3 5" id="KW-0697">Rotamase</keyword>
<keyword evidence="4 5" id="KW-0413">Isomerase</keyword>
<evidence type="ECO:0000259" key="8">
    <source>
        <dbReference type="PROSITE" id="PS50059"/>
    </source>
</evidence>
<accession>A0A2H0UCS7</accession>
<reference evidence="10" key="1">
    <citation type="submission" date="2017-09" db="EMBL/GenBank/DDBJ databases">
        <title>Depth-based differentiation of microbial function through sediment-hosted aquifers and enrichment of novel symbionts in the deep terrestrial subsurface.</title>
        <authorList>
            <person name="Probst A.J."/>
            <person name="Ladd B."/>
            <person name="Jarett J.K."/>
            <person name="Geller-Mcgrath D.E."/>
            <person name="Sieber C.M.K."/>
            <person name="Emerson J.B."/>
            <person name="Anantharaman K."/>
            <person name="Thomas B.C."/>
            <person name="Malmstrom R."/>
            <person name="Stieglmeier M."/>
            <person name="Klingl A."/>
            <person name="Woyke T."/>
            <person name="Ryan C.M."/>
            <person name="Banfield J.F."/>
        </authorList>
    </citation>
    <scope>NUCLEOTIDE SEQUENCE [LARGE SCALE GENOMIC DNA]</scope>
</reference>
<evidence type="ECO:0000256" key="1">
    <source>
        <dbReference type="ARBA" id="ARBA00000971"/>
    </source>
</evidence>
<dbReference type="EC" id="5.2.1.8" evidence="6"/>
<feature type="domain" description="PPIase FKBP-type" evidence="8">
    <location>
        <begin position="68"/>
        <end position="162"/>
    </location>
</feature>
<dbReference type="Proteomes" id="UP000231192">
    <property type="component" value="Unassembled WGS sequence"/>
</dbReference>
<dbReference type="PANTHER" id="PTHR43811:SF19">
    <property type="entry name" value="39 KDA FK506-BINDING NUCLEAR PROTEIN"/>
    <property type="match status" value="1"/>
</dbReference>
<dbReference type="InterPro" id="IPR046357">
    <property type="entry name" value="PPIase_dom_sf"/>
</dbReference>
<keyword evidence="7" id="KW-0812">Transmembrane</keyword>
<gene>
    <name evidence="9" type="ORF">COU18_00400</name>
</gene>
<organism evidence="9 10">
    <name type="scientific">Candidatus Kaiserbacteria bacterium CG10_big_fil_rev_8_21_14_0_10_51_14</name>
    <dbReference type="NCBI Taxonomy" id="1974610"/>
    <lineage>
        <taxon>Bacteria</taxon>
        <taxon>Candidatus Kaiseribacteriota</taxon>
    </lineage>
</organism>
<dbReference type="PANTHER" id="PTHR43811">
    <property type="entry name" value="FKBP-TYPE PEPTIDYL-PROLYL CIS-TRANS ISOMERASE FKPA"/>
    <property type="match status" value="1"/>
</dbReference>
<comment type="catalytic activity">
    <reaction evidence="1 5 6">
        <text>[protein]-peptidylproline (omega=180) = [protein]-peptidylproline (omega=0)</text>
        <dbReference type="Rhea" id="RHEA:16237"/>
        <dbReference type="Rhea" id="RHEA-COMP:10747"/>
        <dbReference type="Rhea" id="RHEA-COMP:10748"/>
        <dbReference type="ChEBI" id="CHEBI:83833"/>
        <dbReference type="ChEBI" id="CHEBI:83834"/>
        <dbReference type="EC" id="5.2.1.8"/>
    </reaction>
</comment>
<evidence type="ECO:0000256" key="4">
    <source>
        <dbReference type="ARBA" id="ARBA00023235"/>
    </source>
</evidence>
<feature type="transmembrane region" description="Helical" evidence="7">
    <location>
        <begin position="6"/>
        <end position="24"/>
    </location>
</feature>
<dbReference type="GO" id="GO:0003755">
    <property type="term" value="F:peptidyl-prolyl cis-trans isomerase activity"/>
    <property type="evidence" value="ECO:0007669"/>
    <property type="project" value="UniProtKB-UniRule"/>
</dbReference>
<dbReference type="Pfam" id="PF00254">
    <property type="entry name" value="FKBP_C"/>
    <property type="match status" value="1"/>
</dbReference>
<evidence type="ECO:0000256" key="7">
    <source>
        <dbReference type="SAM" id="Phobius"/>
    </source>
</evidence>
<sequence length="175" mass="17746">MNTQNAIIGGVVLIVLAVGGYSIYRATSNGDGAANVAGAGLTATSTDPATTVQGQDVRVGTGREAKPGDLVSVLYAGKFTDGTVFDSSAAHDNEPLKFILGADGLIPGFQVGVNGMKEGGQRLISVPPTLGYGAEDVKDDAGNVVIPANSTLVFEVELVKVEDAPTAAPETTPEE</sequence>
<protein>
    <recommendedName>
        <fullName evidence="6">Peptidyl-prolyl cis-trans isomerase</fullName>
        <ecNumber evidence="6">5.2.1.8</ecNumber>
    </recommendedName>
</protein>